<proteinExistence type="predicted"/>
<dbReference type="AlphaFoldDB" id="A0A1I1MZ99"/>
<feature type="domain" description="DUF4382" evidence="1">
    <location>
        <begin position="43"/>
        <end position="191"/>
    </location>
</feature>
<dbReference type="EMBL" id="FOLD01000012">
    <property type="protein sequence ID" value="SFC90416.1"/>
    <property type="molecule type" value="Genomic_DNA"/>
</dbReference>
<evidence type="ECO:0000313" key="2">
    <source>
        <dbReference type="EMBL" id="SFC90416.1"/>
    </source>
</evidence>
<dbReference type="OrthoDB" id="2111471at2"/>
<dbReference type="InterPro" id="IPR025491">
    <property type="entry name" value="DUF4382"/>
</dbReference>
<sequence length="415" mass="42234">MHHHFARYLGLAASTTAATLMLTACGGGGDDDTQPAPANATRGTLAVSLMTDAPACGFDAVNVTVSKLRFRQDFNTDPAATGWTELTLAPARRINLLNPASLLTGATTDLGEVALPTGTYTQMAVVLDGGANTVRLAGAAADLPLETASAVASGIRVPIDLKVDDGQKLKLVFDFNACESIQLRGATHVLKPRPRPLPDVAAGIGGFIETAALASNVVVTAQKGGTILATTVPHPSTGEFVLPRLQRDSYDVVVQANGRATAVIGAVPVGATGFTSVATPASPIRLATSAVSTISGQVTYVAPAVAPADGTWIMASQSITADPLLGTPATTVTNRLQPVDLATGNYALPNLARASIQYAPYKAGQPLALANAATSGGNGRYRIEALATGYINKTGTSANINVSSGNAPGVNISMP</sequence>
<dbReference type="Proteomes" id="UP000198639">
    <property type="component" value="Unassembled WGS sequence"/>
</dbReference>
<dbReference type="STRING" id="1164594.SAMN05216204_11218"/>
<evidence type="ECO:0000259" key="1">
    <source>
        <dbReference type="Pfam" id="PF14321"/>
    </source>
</evidence>
<dbReference type="Pfam" id="PF14321">
    <property type="entry name" value="DUF4382"/>
    <property type="match status" value="1"/>
</dbReference>
<name>A0A1I1MZ99_9BURK</name>
<dbReference type="RefSeq" id="WP_091874797.1">
    <property type="nucleotide sequence ID" value="NZ_FOLD01000012.1"/>
</dbReference>
<evidence type="ECO:0000313" key="3">
    <source>
        <dbReference type="Proteomes" id="UP000198639"/>
    </source>
</evidence>
<gene>
    <name evidence="2" type="ORF">SAMN05216204_11218</name>
</gene>
<reference evidence="3" key="1">
    <citation type="submission" date="2016-10" db="EMBL/GenBank/DDBJ databases">
        <authorList>
            <person name="Varghese N."/>
            <person name="Submissions S."/>
        </authorList>
    </citation>
    <scope>NUCLEOTIDE SEQUENCE [LARGE SCALE GENOMIC DNA]</scope>
    <source>
        <strain evidence="3">CGMCC 1.12041</strain>
    </source>
</reference>
<keyword evidence="3" id="KW-1185">Reference proteome</keyword>
<organism evidence="2 3">
    <name type="scientific">Massilia yuzhufengensis</name>
    <dbReference type="NCBI Taxonomy" id="1164594"/>
    <lineage>
        <taxon>Bacteria</taxon>
        <taxon>Pseudomonadati</taxon>
        <taxon>Pseudomonadota</taxon>
        <taxon>Betaproteobacteria</taxon>
        <taxon>Burkholderiales</taxon>
        <taxon>Oxalobacteraceae</taxon>
        <taxon>Telluria group</taxon>
        <taxon>Massilia</taxon>
    </lineage>
</organism>
<protein>
    <recommendedName>
        <fullName evidence="1">DUF4382 domain-containing protein</fullName>
    </recommendedName>
</protein>
<accession>A0A1I1MZ99</accession>
<dbReference type="PROSITE" id="PS51257">
    <property type="entry name" value="PROKAR_LIPOPROTEIN"/>
    <property type="match status" value="1"/>
</dbReference>